<dbReference type="GeneID" id="67388166"/>
<dbReference type="InterPro" id="IPR036866">
    <property type="entry name" value="RibonucZ/Hydroxyglut_hydro"/>
</dbReference>
<gene>
    <name evidence="2" type="ordered locus">TWT_382</name>
</gene>
<proteinExistence type="predicted"/>
<organism evidence="2 3">
    <name type="scientific">Tropheryma whipplei (strain Twist)</name>
    <name type="common">Whipple's bacillus</name>
    <dbReference type="NCBI Taxonomy" id="203267"/>
    <lineage>
        <taxon>Bacteria</taxon>
        <taxon>Bacillati</taxon>
        <taxon>Actinomycetota</taxon>
        <taxon>Actinomycetes</taxon>
        <taxon>Micrococcales</taxon>
        <taxon>Tropherymataceae</taxon>
        <taxon>Tropheryma</taxon>
    </lineage>
</organism>
<protein>
    <submittedName>
        <fullName evidence="2">ComE operon protein 3-like protein</fullName>
    </submittedName>
</protein>
<dbReference type="HOGENOM" id="CLU_010363_0_3_11"/>
<evidence type="ECO:0000256" key="1">
    <source>
        <dbReference type="SAM" id="SignalP"/>
    </source>
</evidence>
<dbReference type="PANTHER" id="PTHR30619">
    <property type="entry name" value="DNA INTERNALIZATION/COMPETENCE PROTEIN COMEC/REC2"/>
    <property type="match status" value="1"/>
</dbReference>
<dbReference type="KEGG" id="twh:TWT_382"/>
<evidence type="ECO:0000313" key="2">
    <source>
        <dbReference type="EMBL" id="AAO44479.1"/>
    </source>
</evidence>
<dbReference type="AlphaFoldDB" id="Q83MW4"/>
<feature type="chain" id="PRO_5004297903" evidence="1">
    <location>
        <begin position="23"/>
        <end position="278"/>
    </location>
</feature>
<accession>Q83MW4</accession>
<dbReference type="SUPFAM" id="SSF56281">
    <property type="entry name" value="Metallo-hydrolase/oxidoreductase"/>
    <property type="match status" value="1"/>
</dbReference>
<dbReference type="RefSeq" id="WP_011096339.1">
    <property type="nucleotide sequence ID" value="NC_004572.3"/>
</dbReference>
<dbReference type="OrthoDB" id="7177610at2"/>
<keyword evidence="1" id="KW-0732">Signal</keyword>
<dbReference type="Gene3D" id="3.60.15.10">
    <property type="entry name" value="Ribonuclease Z/Hydroxyacylglutathione hydrolase-like"/>
    <property type="match status" value="1"/>
</dbReference>
<dbReference type="EMBL" id="AE014184">
    <property type="protein sequence ID" value="AAO44479.1"/>
    <property type="molecule type" value="Genomic_DNA"/>
</dbReference>
<dbReference type="STRING" id="203267.TWT_382"/>
<sequence>MKKYRLAIALSAVLSAIFVYFAAFTGGQNWVVAVCDVGQGDAVMIRSNSSIAMVDMGASEKLLDKCMKRFSVQRINLLVISHYDRDHVGGYKSVVGKVDRVLTGENDRLLASVIESTLVKGGASMSRVHKGDTGLLGQMKWEIIWPRRDNPPNLRRGNNGSVVIAFRGDKLSMIFLGDLGKPAQQLIFSDFTNTTHGAYDIVKVAHHGSSDQFPMLYKHISAKYGIISAGKQNRYGHPTKIALEILRKYGTQPLVTSVSGYISISGNRDNFEIHKEHD</sequence>
<keyword evidence="3" id="KW-1185">Reference proteome</keyword>
<name>Q83MW4_TROWT</name>
<dbReference type="InterPro" id="IPR052159">
    <property type="entry name" value="Competence_DNA_uptake"/>
</dbReference>
<evidence type="ECO:0000313" key="3">
    <source>
        <dbReference type="Proteomes" id="UP000002200"/>
    </source>
</evidence>
<dbReference type="Proteomes" id="UP000002200">
    <property type="component" value="Chromosome"/>
</dbReference>
<dbReference type="eggNOG" id="COG2333">
    <property type="taxonomic scope" value="Bacteria"/>
</dbReference>
<dbReference type="PANTHER" id="PTHR30619:SF1">
    <property type="entry name" value="RECOMBINATION PROTEIN 2"/>
    <property type="match status" value="1"/>
</dbReference>
<reference evidence="2 3" key="1">
    <citation type="journal article" date="2003" name="Genome Res.">
        <title>Tropheryma whipplei twist: a human pathogenic Actinobacteria with a reduced genome.</title>
        <authorList>
            <person name="Raoult D."/>
            <person name="Ogata H."/>
            <person name="Audic S."/>
            <person name="Robert C."/>
            <person name="Suhre K."/>
            <person name="Drancourt M."/>
            <person name="Claverie J.-M."/>
        </authorList>
    </citation>
    <scope>NUCLEOTIDE SEQUENCE [LARGE SCALE GENOMIC DNA]</scope>
    <source>
        <strain evidence="2 3">Twist</strain>
    </source>
</reference>
<feature type="signal peptide" evidence="1">
    <location>
        <begin position="1"/>
        <end position="22"/>
    </location>
</feature>